<dbReference type="Proteomes" id="UP000287651">
    <property type="component" value="Unassembled WGS sequence"/>
</dbReference>
<gene>
    <name evidence="2" type="ORF">B296_00039346</name>
</gene>
<comment type="caution">
    <text evidence="2">The sequence shown here is derived from an EMBL/GenBank/DDBJ whole genome shotgun (WGS) entry which is preliminary data.</text>
</comment>
<organism evidence="2 3">
    <name type="scientific">Ensete ventricosum</name>
    <name type="common">Abyssinian banana</name>
    <name type="synonym">Musa ensete</name>
    <dbReference type="NCBI Taxonomy" id="4639"/>
    <lineage>
        <taxon>Eukaryota</taxon>
        <taxon>Viridiplantae</taxon>
        <taxon>Streptophyta</taxon>
        <taxon>Embryophyta</taxon>
        <taxon>Tracheophyta</taxon>
        <taxon>Spermatophyta</taxon>
        <taxon>Magnoliopsida</taxon>
        <taxon>Liliopsida</taxon>
        <taxon>Zingiberales</taxon>
        <taxon>Musaceae</taxon>
        <taxon>Ensete</taxon>
    </lineage>
</organism>
<evidence type="ECO:0000313" key="3">
    <source>
        <dbReference type="Proteomes" id="UP000287651"/>
    </source>
</evidence>
<reference evidence="2 3" key="1">
    <citation type="journal article" date="2014" name="Agronomy (Basel)">
        <title>A Draft Genome Sequence for Ensete ventricosum, the Drought-Tolerant Tree Against Hunger.</title>
        <authorList>
            <person name="Harrison J."/>
            <person name="Moore K.A."/>
            <person name="Paszkiewicz K."/>
            <person name="Jones T."/>
            <person name="Grant M."/>
            <person name="Ambacheew D."/>
            <person name="Muzemil S."/>
            <person name="Studholme D.J."/>
        </authorList>
    </citation>
    <scope>NUCLEOTIDE SEQUENCE [LARGE SCALE GENOMIC DNA]</scope>
</reference>
<evidence type="ECO:0000313" key="2">
    <source>
        <dbReference type="EMBL" id="RRT52564.1"/>
    </source>
</evidence>
<name>A0A426YLG9_ENSVE</name>
<protein>
    <submittedName>
        <fullName evidence="2">Uncharacterized protein</fullName>
    </submittedName>
</protein>
<sequence length="208" mass="24247">MTEPVPLETLCPGESDPSLHENPSPLPLPLPLPVAYTFHLPEPPPWEALVRAWLSSLPMNQQPSVVEIDAWIESNRASLPDDLQSVPRPHLHHRILSFHDPSRSLNQVDLSNKAEFPYRFQRTDLWKPVYRWLESLDKDVLVNAKEISEWLAANPDVTERLFSKHSRYHMMHYIQRMHLKLLKKRGKLPKVPSLTILLEHFFMFAFLS</sequence>
<evidence type="ECO:0000256" key="1">
    <source>
        <dbReference type="SAM" id="MobiDB-lite"/>
    </source>
</evidence>
<proteinExistence type="predicted"/>
<feature type="region of interest" description="Disordered" evidence="1">
    <location>
        <begin position="1"/>
        <end position="24"/>
    </location>
</feature>
<accession>A0A426YLG9</accession>
<dbReference type="AlphaFoldDB" id="A0A426YLG9"/>
<dbReference type="EMBL" id="AMZH03011606">
    <property type="protein sequence ID" value="RRT52564.1"/>
    <property type="molecule type" value="Genomic_DNA"/>
</dbReference>